<keyword evidence="3" id="KW-1185">Reference proteome</keyword>
<dbReference type="PANTHER" id="PTHR43633">
    <property type="entry name" value="ALCOHOL DEHYDROGENASE YQHD"/>
    <property type="match status" value="1"/>
</dbReference>
<dbReference type="EMBL" id="JBCLTR010000029">
    <property type="protein sequence ID" value="MEY8634902.1"/>
    <property type="molecule type" value="Genomic_DNA"/>
</dbReference>
<sequence length="183" mass="20342">MPTKSTPLGVILTIAATGSEASNSCVITKADENLERFCDNDINRARFAIENPELTMTLPPFQTACGIIDIMSHSFERYFTPEKENDILTDYLCEAIFHTCMDCGRILMKDPENYEARASIMVASTLSHNGLTGMGRTGDWASHFIEHELSGEYQSVTHGAGLAVITPAWMKYVYKDNRDKCSS</sequence>
<dbReference type="GO" id="GO:0016491">
    <property type="term" value="F:oxidoreductase activity"/>
    <property type="evidence" value="ECO:0007669"/>
    <property type="project" value="UniProtKB-KW"/>
</dbReference>
<feature type="domain" description="Fe-containing alcohol dehydrogenase-like C-terminal" evidence="1">
    <location>
        <begin position="63"/>
        <end position="181"/>
    </location>
</feature>
<dbReference type="Gene3D" id="3.40.50.1970">
    <property type="match status" value="1"/>
</dbReference>
<gene>
    <name evidence="2" type="ORF">AALG99_15515</name>
</gene>
<evidence type="ECO:0000313" key="2">
    <source>
        <dbReference type="EMBL" id="MEY8634902.1"/>
    </source>
</evidence>
<accession>A0ABV4DK50</accession>
<evidence type="ECO:0000259" key="1">
    <source>
        <dbReference type="Pfam" id="PF25137"/>
    </source>
</evidence>
<comment type="caution">
    <text evidence="2">The sequence shown here is derived from an EMBL/GenBank/DDBJ whole genome shotgun (WGS) entry which is preliminary data.</text>
</comment>
<organism evidence="2 3">
    <name type="scientific">Anaerostipes hominis</name>
    <name type="common">ex Lee et al. 2021</name>
    <dbReference type="NCBI Taxonomy" id="2025494"/>
    <lineage>
        <taxon>Bacteria</taxon>
        <taxon>Bacillati</taxon>
        <taxon>Bacillota</taxon>
        <taxon>Clostridia</taxon>
        <taxon>Lachnospirales</taxon>
        <taxon>Lachnospiraceae</taxon>
        <taxon>Anaerostipes</taxon>
    </lineage>
</organism>
<dbReference type="EC" id="1.1.1.-" evidence="2"/>
<protein>
    <submittedName>
        <fullName evidence="2">Iron-containing alcohol dehydrogenase</fullName>
        <ecNumber evidence="2">1.1.1.-</ecNumber>
    </submittedName>
</protein>
<dbReference type="CDD" id="cd08187">
    <property type="entry name" value="BDH"/>
    <property type="match status" value="1"/>
</dbReference>
<reference evidence="2 3" key="1">
    <citation type="submission" date="2024-03" db="EMBL/GenBank/DDBJ databases">
        <title>Mouse gut bacterial collection (mGBC) of GemPharmatech.</title>
        <authorList>
            <person name="He Y."/>
            <person name="Dong L."/>
            <person name="Wu D."/>
            <person name="Gao X."/>
            <person name="Lin Z."/>
        </authorList>
    </citation>
    <scope>NUCLEOTIDE SEQUENCE [LARGE SCALE GENOMIC DNA]</scope>
    <source>
        <strain evidence="2 3">32-10</strain>
    </source>
</reference>
<dbReference type="InterPro" id="IPR056798">
    <property type="entry name" value="ADH_Fe_C"/>
</dbReference>
<evidence type="ECO:0000313" key="3">
    <source>
        <dbReference type="Proteomes" id="UP001565219"/>
    </source>
</evidence>
<dbReference type="RefSeq" id="WP_235824538.1">
    <property type="nucleotide sequence ID" value="NZ_BAABXW010000001.1"/>
</dbReference>
<dbReference type="Proteomes" id="UP001565219">
    <property type="component" value="Unassembled WGS sequence"/>
</dbReference>
<dbReference type="PANTHER" id="PTHR43633:SF1">
    <property type="entry name" value="ALCOHOL DEHYDROGENASE YQHD"/>
    <property type="match status" value="1"/>
</dbReference>
<name>A0ABV4DK50_9FIRM</name>
<dbReference type="Pfam" id="PF25137">
    <property type="entry name" value="ADH_Fe_C"/>
    <property type="match status" value="1"/>
</dbReference>
<proteinExistence type="predicted"/>
<keyword evidence="2" id="KW-0560">Oxidoreductase</keyword>
<dbReference type="InterPro" id="IPR044731">
    <property type="entry name" value="BDH-like"/>
</dbReference>
<dbReference type="Gene3D" id="1.20.1090.10">
    <property type="entry name" value="Dehydroquinate synthase-like - alpha domain"/>
    <property type="match status" value="1"/>
</dbReference>
<dbReference type="SUPFAM" id="SSF56796">
    <property type="entry name" value="Dehydroquinate synthase-like"/>
    <property type="match status" value="1"/>
</dbReference>